<evidence type="ECO:0000256" key="10">
    <source>
        <dbReference type="ARBA" id="ARBA00023128"/>
    </source>
</evidence>
<evidence type="ECO:0000313" key="15">
    <source>
        <dbReference type="WBParaSite" id="PSAMB.scaffold4890size13233.g25465.t1"/>
    </source>
</evidence>
<dbReference type="PANTHER" id="PTHR12504">
    <property type="entry name" value="MITOCHONDRIAL IMPORT RECEPTOR SUBUNIT TOM22"/>
    <property type="match status" value="1"/>
</dbReference>
<keyword evidence="12" id="KW-0675">Receptor</keyword>
<comment type="subcellular location">
    <subcellularLocation>
        <location evidence="1">Mitochondrion outer membrane</location>
        <topology evidence="1">Single-pass membrane protein</topology>
    </subcellularLocation>
</comment>
<keyword evidence="11" id="KW-0472">Membrane</keyword>
<evidence type="ECO:0000313" key="14">
    <source>
        <dbReference type="WBParaSite" id="PSAMB.scaffold4198size15327.g23767.t1"/>
    </source>
</evidence>
<dbReference type="WBParaSite" id="PSAMB.scaffold4890size13233.g25465.t1">
    <property type="protein sequence ID" value="PSAMB.scaffold4890size13233.g25465.t1"/>
    <property type="gene ID" value="PSAMB.scaffold4890size13233.g25465"/>
</dbReference>
<keyword evidence="4" id="KW-0813">Transport</keyword>
<evidence type="ECO:0000256" key="2">
    <source>
        <dbReference type="ARBA" id="ARBA00009874"/>
    </source>
</evidence>
<organism evidence="13 15">
    <name type="scientific">Plectus sambesii</name>
    <dbReference type="NCBI Taxonomy" id="2011161"/>
    <lineage>
        <taxon>Eukaryota</taxon>
        <taxon>Metazoa</taxon>
        <taxon>Ecdysozoa</taxon>
        <taxon>Nematoda</taxon>
        <taxon>Chromadorea</taxon>
        <taxon>Plectida</taxon>
        <taxon>Plectina</taxon>
        <taxon>Plectoidea</taxon>
        <taxon>Plectidae</taxon>
        <taxon>Plectus</taxon>
    </lineage>
</organism>
<keyword evidence="7" id="KW-0653">Protein transport</keyword>
<keyword evidence="6" id="KW-1000">Mitochondrion outer membrane</keyword>
<evidence type="ECO:0000256" key="1">
    <source>
        <dbReference type="ARBA" id="ARBA00004572"/>
    </source>
</evidence>
<protein>
    <recommendedName>
        <fullName evidence="3">Mitochondrial import receptor subunit TOM22 homolog</fullName>
    </recommendedName>
</protein>
<evidence type="ECO:0000256" key="5">
    <source>
        <dbReference type="ARBA" id="ARBA00022692"/>
    </source>
</evidence>
<evidence type="ECO:0000256" key="12">
    <source>
        <dbReference type="ARBA" id="ARBA00023170"/>
    </source>
</evidence>
<dbReference type="GO" id="GO:0006886">
    <property type="term" value="P:intracellular protein transport"/>
    <property type="evidence" value="ECO:0007669"/>
    <property type="project" value="InterPro"/>
</dbReference>
<dbReference type="Pfam" id="PF04281">
    <property type="entry name" value="Tom22"/>
    <property type="match status" value="1"/>
</dbReference>
<evidence type="ECO:0000256" key="11">
    <source>
        <dbReference type="ARBA" id="ARBA00023136"/>
    </source>
</evidence>
<keyword evidence="9" id="KW-0811">Translocation</keyword>
<proteinExistence type="inferred from homology"/>
<dbReference type="Proteomes" id="UP000887566">
    <property type="component" value="Unplaced"/>
</dbReference>
<dbReference type="PANTHER" id="PTHR12504:SF0">
    <property type="entry name" value="MITOCHONDRIAL IMPORT RECEPTOR SUBUNIT TOM22 HOMOLOG"/>
    <property type="match status" value="1"/>
</dbReference>
<evidence type="ECO:0000256" key="4">
    <source>
        <dbReference type="ARBA" id="ARBA00022448"/>
    </source>
</evidence>
<reference evidence="14 15" key="1">
    <citation type="submission" date="2022-11" db="UniProtKB">
        <authorList>
            <consortium name="WormBaseParasite"/>
        </authorList>
    </citation>
    <scope>IDENTIFICATION</scope>
</reference>
<dbReference type="CDD" id="cd22884">
    <property type="entry name" value="TOM22"/>
    <property type="match status" value="1"/>
</dbReference>
<keyword evidence="5" id="KW-0812">Transmembrane</keyword>
<evidence type="ECO:0000256" key="7">
    <source>
        <dbReference type="ARBA" id="ARBA00022927"/>
    </source>
</evidence>
<name>A0A914WQB6_9BILA</name>
<dbReference type="InterPro" id="IPR005683">
    <property type="entry name" value="Tom22"/>
</dbReference>
<dbReference type="AlphaFoldDB" id="A0A914WQB6"/>
<evidence type="ECO:0000313" key="13">
    <source>
        <dbReference type="Proteomes" id="UP000887566"/>
    </source>
</evidence>
<sequence>MEVVEVIDRRVEEELDDEDVEETLGERFVGLGEMFPDWLRRGIVTSANLTWSLATNVGSFAKSTLWIVSTSAMIMVVPYAIEKERSDMEKSQMAQQRQLLLGPSAAVSAAKANQLGPY</sequence>
<dbReference type="GO" id="GO:0005741">
    <property type="term" value="C:mitochondrial outer membrane"/>
    <property type="evidence" value="ECO:0007669"/>
    <property type="project" value="UniProtKB-SubCell"/>
</dbReference>
<evidence type="ECO:0000256" key="3">
    <source>
        <dbReference type="ARBA" id="ARBA00016229"/>
    </source>
</evidence>
<keyword evidence="10" id="KW-0496">Mitochondrion</keyword>
<evidence type="ECO:0000256" key="6">
    <source>
        <dbReference type="ARBA" id="ARBA00022787"/>
    </source>
</evidence>
<evidence type="ECO:0000256" key="8">
    <source>
        <dbReference type="ARBA" id="ARBA00022989"/>
    </source>
</evidence>
<keyword evidence="8" id="KW-1133">Transmembrane helix</keyword>
<dbReference type="WBParaSite" id="PSAMB.scaffold4198size15327.g23767.t1">
    <property type="protein sequence ID" value="PSAMB.scaffold4198size15327.g23767.t1"/>
    <property type="gene ID" value="PSAMB.scaffold4198size15327.g23767"/>
</dbReference>
<evidence type="ECO:0000256" key="9">
    <source>
        <dbReference type="ARBA" id="ARBA00023010"/>
    </source>
</evidence>
<accession>A0A914WQB6</accession>
<keyword evidence="13" id="KW-1185">Reference proteome</keyword>
<comment type="similarity">
    <text evidence="2">Belongs to the Tom22 family.</text>
</comment>